<dbReference type="GO" id="GO:0008137">
    <property type="term" value="F:NADH dehydrogenase (ubiquinone) activity"/>
    <property type="evidence" value="ECO:0007669"/>
    <property type="project" value="UniProtKB-EC"/>
</dbReference>
<dbReference type="PANTHER" id="PTHR46552:SF1">
    <property type="entry name" value="NADH-UBIQUINONE OXIDOREDUCTASE CHAIN 2"/>
    <property type="match status" value="1"/>
</dbReference>
<dbReference type="CTD" id="4536"/>
<comment type="similarity">
    <text evidence="3 18">Belongs to the complex I subunit 2 family.</text>
</comment>
<keyword evidence="8 18" id="KW-0812">Transmembrane</keyword>
<dbReference type="InterPro" id="IPR050175">
    <property type="entry name" value="Complex_I_Subunit_2"/>
</dbReference>
<evidence type="ECO:0000256" key="12">
    <source>
        <dbReference type="ARBA" id="ARBA00022989"/>
    </source>
</evidence>
<evidence type="ECO:0000256" key="5">
    <source>
        <dbReference type="ARBA" id="ARBA00021008"/>
    </source>
</evidence>
<gene>
    <name evidence="20" type="primary">ND2</name>
</gene>
<dbReference type="PANTHER" id="PTHR46552">
    <property type="entry name" value="NADH-UBIQUINONE OXIDOREDUCTASE CHAIN 2"/>
    <property type="match status" value="1"/>
</dbReference>
<evidence type="ECO:0000256" key="13">
    <source>
        <dbReference type="ARBA" id="ARBA00023027"/>
    </source>
</evidence>
<keyword evidence="9 18" id="KW-0999">Mitochondrion inner membrane</keyword>
<evidence type="ECO:0000256" key="11">
    <source>
        <dbReference type="ARBA" id="ARBA00022982"/>
    </source>
</evidence>
<feature type="domain" description="NADH:quinone oxidoreductase/Mrp antiporter transmembrane" evidence="19">
    <location>
        <begin position="24"/>
        <end position="78"/>
    </location>
</feature>
<keyword evidence="16 18" id="KW-0472">Membrane</keyword>
<feature type="transmembrane region" description="Helical" evidence="18">
    <location>
        <begin position="102"/>
        <end position="123"/>
    </location>
</feature>
<keyword evidence="15 18" id="KW-0496">Mitochondrion</keyword>
<dbReference type="RefSeq" id="YP_010582961.1">
    <property type="nucleotide sequence ID" value="NC_069167.1"/>
</dbReference>
<keyword evidence="14 18" id="KW-0830">Ubiquinone</keyword>
<keyword evidence="7 18" id="KW-0679">Respiratory chain</keyword>
<feature type="transmembrane region" description="Helical" evidence="18">
    <location>
        <begin position="298"/>
        <end position="319"/>
    </location>
</feature>
<feature type="transmembrane region" description="Helical" evidence="18">
    <location>
        <begin position="225"/>
        <end position="252"/>
    </location>
</feature>
<keyword evidence="10 18" id="KW-1278">Translocase</keyword>
<evidence type="ECO:0000256" key="9">
    <source>
        <dbReference type="ARBA" id="ARBA00022792"/>
    </source>
</evidence>
<feature type="transmembrane region" description="Helical" evidence="18">
    <location>
        <begin position="258"/>
        <end position="277"/>
    </location>
</feature>
<evidence type="ECO:0000256" key="6">
    <source>
        <dbReference type="ARBA" id="ARBA00022448"/>
    </source>
</evidence>
<comment type="catalytic activity">
    <reaction evidence="17 18">
        <text>a ubiquinone + NADH + 5 H(+)(in) = a ubiquinol + NAD(+) + 4 H(+)(out)</text>
        <dbReference type="Rhea" id="RHEA:29091"/>
        <dbReference type="Rhea" id="RHEA-COMP:9565"/>
        <dbReference type="Rhea" id="RHEA-COMP:9566"/>
        <dbReference type="ChEBI" id="CHEBI:15378"/>
        <dbReference type="ChEBI" id="CHEBI:16389"/>
        <dbReference type="ChEBI" id="CHEBI:17976"/>
        <dbReference type="ChEBI" id="CHEBI:57540"/>
        <dbReference type="ChEBI" id="CHEBI:57945"/>
        <dbReference type="EC" id="7.1.1.2"/>
    </reaction>
</comment>
<evidence type="ECO:0000256" key="3">
    <source>
        <dbReference type="ARBA" id="ARBA00007012"/>
    </source>
</evidence>
<evidence type="ECO:0000259" key="19">
    <source>
        <dbReference type="Pfam" id="PF00361"/>
    </source>
</evidence>
<name>A0A9E6XQ85_9HEMI</name>
<comment type="function">
    <text evidence="18">Core subunit of the mitochondrial membrane respiratory chain NADH dehydrogenase (Complex I) which catalyzes electron transfer from NADH through the respiratory chain, using ubiquinone as an electron acceptor. Essential for the catalytic activity and assembly of complex I.</text>
</comment>
<keyword evidence="12 18" id="KW-1133">Transmembrane helix</keyword>
<feature type="transmembrane region" description="Helical" evidence="18">
    <location>
        <begin position="59"/>
        <end position="79"/>
    </location>
</feature>
<comment type="subcellular location">
    <subcellularLocation>
        <location evidence="2 18">Mitochondrion inner membrane</location>
        <topology evidence="2 18">Multi-pass membrane protein</topology>
    </subcellularLocation>
</comment>
<dbReference type="InterPro" id="IPR001750">
    <property type="entry name" value="ND/Mrp_TM"/>
</dbReference>
<feature type="transmembrane region" description="Helical" evidence="18">
    <location>
        <begin position="184"/>
        <end position="204"/>
    </location>
</feature>
<evidence type="ECO:0000313" key="20">
    <source>
        <dbReference type="EMBL" id="UGN61407.1"/>
    </source>
</evidence>
<evidence type="ECO:0000256" key="7">
    <source>
        <dbReference type="ARBA" id="ARBA00022660"/>
    </source>
</evidence>
<evidence type="ECO:0000256" key="4">
    <source>
        <dbReference type="ARBA" id="ARBA00012944"/>
    </source>
</evidence>
<organism evidence="20">
    <name type="scientific">Vatana ogromna</name>
    <dbReference type="NCBI Taxonomy" id="2893153"/>
    <lineage>
        <taxon>Eukaryota</taxon>
        <taxon>Metazoa</taxon>
        <taxon>Ecdysozoa</taxon>
        <taxon>Arthropoda</taxon>
        <taxon>Hexapoda</taxon>
        <taxon>Insecta</taxon>
        <taxon>Pterygota</taxon>
        <taxon>Neoptera</taxon>
        <taxon>Paraneoptera</taxon>
        <taxon>Hemiptera</taxon>
        <taxon>Auchenorrhyncha</taxon>
        <taxon>Membracoidea</taxon>
        <taxon>Cicadellidae</taxon>
        <taxon>Typhlocybinae</taxon>
        <taxon>Typhlocybini</taxon>
        <taxon>Vatana</taxon>
    </lineage>
</organism>
<dbReference type="Pfam" id="PF00361">
    <property type="entry name" value="Proton_antipo_M"/>
    <property type="match status" value="2"/>
</dbReference>
<dbReference type="PRINTS" id="PR01436">
    <property type="entry name" value="NADHDHGNASE2"/>
</dbReference>
<evidence type="ECO:0000256" key="17">
    <source>
        <dbReference type="ARBA" id="ARBA00049551"/>
    </source>
</evidence>
<feature type="transmembrane region" description="Helical" evidence="18">
    <location>
        <begin position="135"/>
        <end position="156"/>
    </location>
</feature>
<evidence type="ECO:0000256" key="8">
    <source>
        <dbReference type="ARBA" id="ARBA00022692"/>
    </source>
</evidence>
<accession>A0A9E6XQ85</accession>
<protein>
    <recommendedName>
        <fullName evidence="5 18">NADH-ubiquinone oxidoreductase chain 2</fullName>
        <ecNumber evidence="4 18">7.1.1.2</ecNumber>
    </recommendedName>
</protein>
<evidence type="ECO:0000256" key="1">
    <source>
        <dbReference type="ARBA" id="ARBA00003257"/>
    </source>
</evidence>
<feature type="transmembrane region" description="Helical" evidence="18">
    <location>
        <begin position="7"/>
        <end position="22"/>
    </location>
</feature>
<evidence type="ECO:0000256" key="18">
    <source>
        <dbReference type="RuleBase" id="RU003403"/>
    </source>
</evidence>
<proteinExistence type="inferred from homology"/>
<keyword evidence="13 18" id="KW-0520">NAD</keyword>
<keyword evidence="11 18" id="KW-0249">Electron transport</keyword>
<evidence type="ECO:0000256" key="14">
    <source>
        <dbReference type="ARBA" id="ARBA00023075"/>
    </source>
</evidence>
<dbReference type="GO" id="GO:0005743">
    <property type="term" value="C:mitochondrial inner membrane"/>
    <property type="evidence" value="ECO:0007669"/>
    <property type="project" value="UniProtKB-SubCell"/>
</dbReference>
<evidence type="ECO:0000256" key="15">
    <source>
        <dbReference type="ARBA" id="ARBA00023128"/>
    </source>
</evidence>
<feature type="domain" description="NADH:quinone oxidoreductase/Mrp antiporter transmembrane" evidence="19">
    <location>
        <begin position="87"/>
        <end position="272"/>
    </location>
</feature>
<evidence type="ECO:0000256" key="2">
    <source>
        <dbReference type="ARBA" id="ARBA00004448"/>
    </source>
</evidence>
<dbReference type="InterPro" id="IPR003917">
    <property type="entry name" value="NADH_UbQ_OxRdtase_chain2"/>
</dbReference>
<dbReference type="AlphaFoldDB" id="A0A9E6XQ85"/>
<comment type="function">
    <text evidence="1">Core subunit of the mitochondrial membrane respiratory chain NADH dehydrogenase (Complex I) that is believed to belong to the minimal assembly required for catalysis. Complex I functions in the transfer of electrons from NADH to the respiratory chain. The immediate electron acceptor for the enzyme is believed to be ubiquinone.</text>
</comment>
<evidence type="ECO:0000256" key="10">
    <source>
        <dbReference type="ARBA" id="ARBA00022967"/>
    </source>
</evidence>
<keyword evidence="6" id="KW-0813">Transport</keyword>
<dbReference type="GeneID" id="77419421"/>
<geneLocation type="mitochondrion" evidence="20"/>
<dbReference type="EC" id="7.1.1.2" evidence="4 18"/>
<reference evidence="20" key="1">
    <citation type="submission" date="2020-11" db="EMBL/GenBank/DDBJ databases">
        <title>Mitogenomic phylogeny of Typhlocybinae (Hemiptera: Cicadellidae): tribal classification and character evolution.</title>
        <authorList>
            <person name="Yan B."/>
            <person name="Yang M."/>
        </authorList>
    </citation>
    <scope>NUCLEOTIDE SEQUENCE</scope>
</reference>
<dbReference type="EMBL" id="MW284830">
    <property type="protein sequence ID" value="UGN61407.1"/>
    <property type="molecule type" value="Genomic_DNA"/>
</dbReference>
<evidence type="ECO:0000256" key="16">
    <source>
        <dbReference type="ARBA" id="ARBA00023136"/>
    </source>
</evidence>
<sequence length="324" mass="37535">MKMNSSKMLFYITMSMGILMTISSNNWIMVWCGLEMSLISFIPLMINKLLISSESTMKYFIVQSISSSMLMLSMLIMIMKGDYNYDYMLTTSLLVKMGVAPFHNWVLTVIEGLDLFVMIILLTMNKVAPITLLSYLMKSTMIIIFMTMLIGAMLGLNQNSIKKLIGYSSIFNMGMILSVIKLNFMWMLYIAVYSILLLMLFVIIKTMKVNFVNQMVFSEMLSNKMLLWITMLSMGGVPPLMGFSIKYLVMLYMIKMKFFTMIIFMVMVSLMTMFFYLRMMFMSIMNNSMMSKIKLFNLNELSTGLMMINLMSMPVMLMVKTYMV</sequence>
<dbReference type="GO" id="GO:0006120">
    <property type="term" value="P:mitochondrial electron transport, NADH to ubiquinone"/>
    <property type="evidence" value="ECO:0007669"/>
    <property type="project" value="InterPro"/>
</dbReference>